<organism evidence="7 8">
    <name type="scientific">Sulfitobacter brevis</name>
    <dbReference type="NCBI Taxonomy" id="74348"/>
    <lineage>
        <taxon>Bacteria</taxon>
        <taxon>Pseudomonadati</taxon>
        <taxon>Pseudomonadota</taxon>
        <taxon>Alphaproteobacteria</taxon>
        <taxon>Rhodobacterales</taxon>
        <taxon>Roseobacteraceae</taxon>
        <taxon>Sulfitobacter</taxon>
    </lineage>
</organism>
<evidence type="ECO:0000256" key="5">
    <source>
        <dbReference type="ARBA" id="ARBA00023136"/>
    </source>
</evidence>
<dbReference type="GO" id="GO:0016757">
    <property type="term" value="F:glycosyltransferase activity"/>
    <property type="evidence" value="ECO:0007669"/>
    <property type="project" value="UniProtKB-KW"/>
</dbReference>
<feature type="domain" description="Glycosyltransferase 2-like" evidence="6">
    <location>
        <begin position="6"/>
        <end position="109"/>
    </location>
</feature>
<dbReference type="EMBL" id="FOMW01000007">
    <property type="protein sequence ID" value="SFE42837.1"/>
    <property type="molecule type" value="Genomic_DNA"/>
</dbReference>
<dbReference type="GO" id="GO:0005886">
    <property type="term" value="C:plasma membrane"/>
    <property type="evidence" value="ECO:0007669"/>
    <property type="project" value="UniProtKB-SubCell"/>
</dbReference>
<comment type="subcellular location">
    <subcellularLocation>
        <location evidence="1">Cell membrane</location>
    </subcellularLocation>
</comment>
<evidence type="ECO:0000256" key="2">
    <source>
        <dbReference type="ARBA" id="ARBA00022475"/>
    </source>
</evidence>
<dbReference type="PANTHER" id="PTHR43646:SF2">
    <property type="entry name" value="GLYCOSYLTRANSFERASE 2-LIKE DOMAIN-CONTAINING PROTEIN"/>
    <property type="match status" value="1"/>
</dbReference>
<dbReference type="Gene3D" id="3.90.550.10">
    <property type="entry name" value="Spore Coat Polysaccharide Biosynthesis Protein SpsA, Chain A"/>
    <property type="match status" value="1"/>
</dbReference>
<keyword evidence="5" id="KW-0472">Membrane</keyword>
<reference evidence="7 8" key="1">
    <citation type="submission" date="2016-10" db="EMBL/GenBank/DDBJ databases">
        <authorList>
            <person name="de Groot N.N."/>
        </authorList>
    </citation>
    <scope>NUCLEOTIDE SEQUENCE [LARGE SCALE GENOMIC DNA]</scope>
    <source>
        <strain evidence="7 8">DSM 11443</strain>
    </source>
</reference>
<evidence type="ECO:0000256" key="3">
    <source>
        <dbReference type="ARBA" id="ARBA00022676"/>
    </source>
</evidence>
<dbReference type="CDD" id="cd02522">
    <property type="entry name" value="GT_2_like_a"/>
    <property type="match status" value="1"/>
</dbReference>
<keyword evidence="8" id="KW-1185">Reference proteome</keyword>
<evidence type="ECO:0000256" key="1">
    <source>
        <dbReference type="ARBA" id="ARBA00004236"/>
    </source>
</evidence>
<dbReference type="InterPro" id="IPR001173">
    <property type="entry name" value="Glyco_trans_2-like"/>
</dbReference>
<dbReference type="Pfam" id="PF00535">
    <property type="entry name" value="Glycos_transf_2"/>
    <property type="match status" value="1"/>
</dbReference>
<dbReference type="STRING" id="74348.SAMN04488523_10773"/>
<protein>
    <recommendedName>
        <fullName evidence="6">Glycosyltransferase 2-like domain-containing protein</fullName>
    </recommendedName>
</protein>
<dbReference type="InterPro" id="IPR026461">
    <property type="entry name" value="Trfase_2_rSAM/seldom_assoc"/>
</dbReference>
<keyword evidence="3" id="KW-0328">Glycosyltransferase</keyword>
<dbReference type="NCBIfam" id="TIGR04283">
    <property type="entry name" value="glyco_like_mftF"/>
    <property type="match status" value="1"/>
</dbReference>
<proteinExistence type="predicted"/>
<dbReference type="PANTHER" id="PTHR43646">
    <property type="entry name" value="GLYCOSYLTRANSFERASE"/>
    <property type="match status" value="1"/>
</dbReference>
<keyword evidence="4" id="KW-0808">Transferase</keyword>
<dbReference type="SUPFAM" id="SSF53448">
    <property type="entry name" value="Nucleotide-diphospho-sugar transferases"/>
    <property type="match status" value="1"/>
</dbReference>
<evidence type="ECO:0000313" key="8">
    <source>
        <dbReference type="Proteomes" id="UP000198977"/>
    </source>
</evidence>
<keyword evidence="2" id="KW-1003">Cell membrane</keyword>
<dbReference type="InterPro" id="IPR029044">
    <property type="entry name" value="Nucleotide-diphossugar_trans"/>
</dbReference>
<accession>A0A1I2AGJ6</accession>
<evidence type="ECO:0000313" key="7">
    <source>
        <dbReference type="EMBL" id="SFE42837.1"/>
    </source>
</evidence>
<evidence type="ECO:0000259" key="6">
    <source>
        <dbReference type="Pfam" id="PF00535"/>
    </source>
</evidence>
<dbReference type="Proteomes" id="UP000198977">
    <property type="component" value="Unassembled WGS sequence"/>
</dbReference>
<sequence>MRAPVSVVIPTLNASAGLPACLAALMEGVDAGLIREVIISDGGSTDATGAIAQAWGAEWVEGPASRGAQIGRGCVAAQGDWLLVLHADTVLGAGWSEAVAAHLGAPKAAWFRLRFDRGGVPARLVAGWANLRSRLGLPYGDQGLLISAQMLDGLGGYPDLPLMEDVTLARALRGQMTALDAVAVTSAEKYRQQGWVGRSGRNLWLLTRYFIGASPDVLARKYRKR</sequence>
<dbReference type="OrthoDB" id="5291101at2"/>
<dbReference type="AlphaFoldDB" id="A0A1I2AGJ6"/>
<gene>
    <name evidence="7" type="ORF">SAMN04488523_10773</name>
</gene>
<evidence type="ECO:0000256" key="4">
    <source>
        <dbReference type="ARBA" id="ARBA00022679"/>
    </source>
</evidence>
<name>A0A1I2AGJ6_9RHOB</name>
<dbReference type="RefSeq" id="WP_093923914.1">
    <property type="nucleotide sequence ID" value="NZ_FOMW01000007.1"/>
</dbReference>